<keyword evidence="11 16" id="KW-0460">Magnesium</keyword>
<feature type="binding site" evidence="16">
    <location>
        <position position="106"/>
    </location>
    <ligand>
        <name>substrate</name>
    </ligand>
</feature>
<dbReference type="HAMAP" id="MF_01033">
    <property type="entry name" value="LeuB_type1"/>
    <property type="match status" value="1"/>
</dbReference>
<dbReference type="RefSeq" id="WP_071314128.1">
    <property type="nucleotide sequence ID" value="NZ_MLQQ01000040.1"/>
</dbReference>
<comment type="catalytic activity">
    <reaction evidence="1 16 17">
        <text>(2R,3S)-3-isopropylmalate + NAD(+) = 4-methyl-2-oxopentanoate + CO2 + NADH</text>
        <dbReference type="Rhea" id="RHEA:32271"/>
        <dbReference type="ChEBI" id="CHEBI:16526"/>
        <dbReference type="ChEBI" id="CHEBI:17865"/>
        <dbReference type="ChEBI" id="CHEBI:35121"/>
        <dbReference type="ChEBI" id="CHEBI:57540"/>
        <dbReference type="ChEBI" id="CHEBI:57945"/>
        <dbReference type="EC" id="1.1.1.85"/>
    </reaction>
</comment>
<dbReference type="SMART" id="SM01329">
    <property type="entry name" value="Iso_dh"/>
    <property type="match status" value="1"/>
</dbReference>
<dbReference type="FunFam" id="3.40.718.10:FF:000028">
    <property type="entry name" value="3-isopropylmalate dehydrogenase"/>
    <property type="match status" value="1"/>
</dbReference>
<dbReference type="Proteomes" id="UP000180098">
    <property type="component" value="Unassembled WGS sequence"/>
</dbReference>
<accession>A0A1S2LFT7</accession>
<evidence type="ECO:0000256" key="6">
    <source>
        <dbReference type="ARBA" id="ARBA00011738"/>
    </source>
</evidence>
<dbReference type="EC" id="1.1.1.85" evidence="16"/>
<evidence type="ECO:0000256" key="15">
    <source>
        <dbReference type="ARBA" id="ARBA00023577"/>
    </source>
</evidence>
<organism evidence="19 20">
    <name type="scientific">Anaerobacillus arseniciselenatis</name>
    <dbReference type="NCBI Taxonomy" id="85682"/>
    <lineage>
        <taxon>Bacteria</taxon>
        <taxon>Bacillati</taxon>
        <taxon>Bacillota</taxon>
        <taxon>Bacilli</taxon>
        <taxon>Bacillales</taxon>
        <taxon>Bacillaceae</taxon>
        <taxon>Anaerobacillus</taxon>
    </lineage>
</organism>
<dbReference type="GO" id="GO:0005829">
    <property type="term" value="C:cytosol"/>
    <property type="evidence" value="ECO:0007669"/>
    <property type="project" value="TreeGrafter"/>
</dbReference>
<dbReference type="InterPro" id="IPR004429">
    <property type="entry name" value="Isopropylmalate_DH"/>
</dbReference>
<dbReference type="InterPro" id="IPR019818">
    <property type="entry name" value="IsoCit/isopropylmalate_DH_CS"/>
</dbReference>
<keyword evidence="9 16" id="KW-0028">Amino-acid biosynthesis</keyword>
<dbReference type="EMBL" id="MLQQ01000040">
    <property type="protein sequence ID" value="OIJ10365.1"/>
    <property type="molecule type" value="Genomic_DNA"/>
</dbReference>
<comment type="function">
    <text evidence="15 16 17">Catalyzes the oxidation of 3-carboxy-2-hydroxy-4-methylpentanoate (3-isopropylmalate) to 3-carboxy-4-methyl-2-oxopentanoate. The product decarboxylates to 4-methyl-2 oxopentanoate.</text>
</comment>
<comment type="subunit">
    <text evidence="6 16 17">Homodimer.</text>
</comment>
<keyword evidence="12 16" id="KW-0560">Oxidoreductase</keyword>
<evidence type="ECO:0000256" key="14">
    <source>
        <dbReference type="ARBA" id="ARBA00023304"/>
    </source>
</evidence>
<evidence type="ECO:0000256" key="16">
    <source>
        <dbReference type="HAMAP-Rule" id="MF_01033"/>
    </source>
</evidence>
<keyword evidence="10 16" id="KW-0479">Metal-binding</keyword>
<reference evidence="19 20" key="1">
    <citation type="submission" date="2016-10" db="EMBL/GenBank/DDBJ databases">
        <title>Draft genome sequences of four alkaliphilic bacteria belonging to the Anaerobacillus genus.</title>
        <authorList>
            <person name="Bassil N.M."/>
            <person name="Lloyd J.R."/>
        </authorList>
    </citation>
    <scope>NUCLEOTIDE SEQUENCE [LARGE SCALE GENOMIC DNA]</scope>
    <source>
        <strain evidence="19 20">DSM 15340</strain>
    </source>
</reference>
<dbReference type="PANTHER" id="PTHR42979">
    <property type="entry name" value="3-ISOPROPYLMALATE DEHYDROGENASE"/>
    <property type="match status" value="1"/>
</dbReference>
<evidence type="ECO:0000256" key="1">
    <source>
        <dbReference type="ARBA" id="ARBA00000624"/>
    </source>
</evidence>
<comment type="pathway">
    <text evidence="4 16 17">Amino-acid biosynthesis; L-leucine biosynthesis; L-leucine from 3-methyl-2-oxobutanoate: step 3/4.</text>
</comment>
<feature type="binding site" evidence="16">
    <location>
        <position position="251"/>
    </location>
    <ligand>
        <name>Mg(2+)</name>
        <dbReference type="ChEBI" id="CHEBI:18420"/>
    </ligand>
</feature>
<evidence type="ECO:0000259" key="18">
    <source>
        <dbReference type="SMART" id="SM01329"/>
    </source>
</evidence>
<dbReference type="GO" id="GO:0000287">
    <property type="term" value="F:magnesium ion binding"/>
    <property type="evidence" value="ECO:0007669"/>
    <property type="project" value="InterPro"/>
</dbReference>
<keyword evidence="14 16" id="KW-0100">Branched-chain amino acid biosynthesis</keyword>
<dbReference type="Pfam" id="PF00180">
    <property type="entry name" value="Iso_dh"/>
    <property type="match status" value="1"/>
</dbReference>
<feature type="binding site" evidence="16">
    <location>
        <position position="223"/>
    </location>
    <ligand>
        <name>substrate</name>
    </ligand>
</feature>
<comment type="similarity">
    <text evidence="5 16">Belongs to the isocitrate and isopropylmalate dehydrogenases family. LeuB type 1 subfamily.</text>
</comment>
<dbReference type="SUPFAM" id="SSF53659">
    <property type="entry name" value="Isocitrate/Isopropylmalate dehydrogenase-like"/>
    <property type="match status" value="1"/>
</dbReference>
<keyword evidence="8 16" id="KW-0963">Cytoplasm</keyword>
<feature type="site" description="Important for catalysis" evidence="16">
    <location>
        <position position="141"/>
    </location>
</feature>
<evidence type="ECO:0000313" key="20">
    <source>
        <dbReference type="Proteomes" id="UP000180098"/>
    </source>
</evidence>
<dbReference type="NCBIfam" id="TIGR00169">
    <property type="entry name" value="leuB"/>
    <property type="match status" value="1"/>
</dbReference>
<feature type="binding site" evidence="16">
    <location>
        <position position="134"/>
    </location>
    <ligand>
        <name>substrate</name>
    </ligand>
</feature>
<feature type="binding site" evidence="16">
    <location>
        <begin position="281"/>
        <end position="293"/>
    </location>
    <ligand>
        <name>NAD(+)</name>
        <dbReference type="ChEBI" id="CHEBI:57540"/>
    </ligand>
</feature>
<evidence type="ECO:0000256" key="3">
    <source>
        <dbReference type="ARBA" id="ARBA00004496"/>
    </source>
</evidence>
<evidence type="ECO:0000256" key="10">
    <source>
        <dbReference type="ARBA" id="ARBA00022723"/>
    </source>
</evidence>
<evidence type="ECO:0000256" key="5">
    <source>
        <dbReference type="ARBA" id="ARBA00008319"/>
    </source>
</evidence>
<feature type="site" description="Important for catalysis" evidence="16">
    <location>
        <position position="191"/>
    </location>
</feature>
<dbReference type="OrthoDB" id="9806254at2"/>
<dbReference type="InterPro" id="IPR024084">
    <property type="entry name" value="IsoPropMal-DH-like_dom"/>
</dbReference>
<comment type="caution">
    <text evidence="19">The sequence shown here is derived from an EMBL/GenBank/DDBJ whole genome shotgun (WGS) entry which is preliminary data.</text>
</comment>
<evidence type="ECO:0000256" key="9">
    <source>
        <dbReference type="ARBA" id="ARBA00022605"/>
    </source>
</evidence>
<proteinExistence type="inferred from homology"/>
<keyword evidence="7 16" id="KW-0432">Leucine biosynthesis</keyword>
<protein>
    <recommendedName>
        <fullName evidence="16">3-isopropylmalate dehydrogenase</fullName>
        <ecNumber evidence="16">1.1.1.85</ecNumber>
    </recommendedName>
    <alternativeName>
        <fullName evidence="16">3-IPM-DH</fullName>
    </alternativeName>
    <alternativeName>
        <fullName evidence="16">Beta-IPM dehydrogenase</fullName>
        <shortName evidence="16">IMDH</shortName>
    </alternativeName>
</protein>
<feature type="binding site" evidence="16">
    <location>
        <position position="223"/>
    </location>
    <ligand>
        <name>Mg(2+)</name>
        <dbReference type="ChEBI" id="CHEBI:18420"/>
    </ligand>
</feature>
<evidence type="ECO:0000256" key="4">
    <source>
        <dbReference type="ARBA" id="ARBA00004762"/>
    </source>
</evidence>
<feature type="binding site" evidence="16">
    <location>
        <position position="247"/>
    </location>
    <ligand>
        <name>Mg(2+)</name>
        <dbReference type="ChEBI" id="CHEBI:18420"/>
    </ligand>
</feature>
<dbReference type="GO" id="GO:0009098">
    <property type="term" value="P:L-leucine biosynthetic process"/>
    <property type="evidence" value="ECO:0007669"/>
    <property type="project" value="UniProtKB-UniRule"/>
</dbReference>
<feature type="domain" description="Isopropylmalate dehydrogenase-like" evidence="18">
    <location>
        <begin position="4"/>
        <end position="352"/>
    </location>
</feature>
<dbReference type="PANTHER" id="PTHR42979:SF1">
    <property type="entry name" value="3-ISOPROPYLMALATE DEHYDROGENASE"/>
    <property type="match status" value="1"/>
</dbReference>
<evidence type="ECO:0000256" key="8">
    <source>
        <dbReference type="ARBA" id="ARBA00022490"/>
    </source>
</evidence>
<evidence type="ECO:0000313" key="19">
    <source>
        <dbReference type="EMBL" id="OIJ10365.1"/>
    </source>
</evidence>
<feature type="binding site" evidence="16">
    <location>
        <begin position="76"/>
        <end position="89"/>
    </location>
    <ligand>
        <name>NAD(+)</name>
        <dbReference type="ChEBI" id="CHEBI:57540"/>
    </ligand>
</feature>
<name>A0A1S2LFT7_9BACI</name>
<evidence type="ECO:0000256" key="13">
    <source>
        <dbReference type="ARBA" id="ARBA00023027"/>
    </source>
</evidence>
<evidence type="ECO:0000256" key="12">
    <source>
        <dbReference type="ARBA" id="ARBA00023002"/>
    </source>
</evidence>
<dbReference type="UniPathway" id="UPA00048">
    <property type="reaction ID" value="UER00072"/>
</dbReference>
<comment type="cofactor">
    <cofactor evidence="2">
        <name>Mn(2+)</name>
        <dbReference type="ChEBI" id="CHEBI:29035"/>
    </cofactor>
</comment>
<dbReference type="GO" id="GO:0051287">
    <property type="term" value="F:NAD binding"/>
    <property type="evidence" value="ECO:0007669"/>
    <property type="project" value="InterPro"/>
</dbReference>
<evidence type="ECO:0000256" key="2">
    <source>
        <dbReference type="ARBA" id="ARBA00001936"/>
    </source>
</evidence>
<evidence type="ECO:0000256" key="7">
    <source>
        <dbReference type="ARBA" id="ARBA00022430"/>
    </source>
</evidence>
<dbReference type="GO" id="GO:0003862">
    <property type="term" value="F:3-isopropylmalate dehydrogenase activity"/>
    <property type="evidence" value="ECO:0007669"/>
    <property type="project" value="UniProtKB-UniRule"/>
</dbReference>
<keyword evidence="16" id="KW-0464">Manganese</keyword>
<comment type="subcellular location">
    <subcellularLocation>
        <location evidence="3 16">Cytoplasm</location>
    </subcellularLocation>
</comment>
<dbReference type="PROSITE" id="PS00470">
    <property type="entry name" value="IDH_IMDH"/>
    <property type="match status" value="1"/>
</dbReference>
<feature type="binding site" evidence="16">
    <location>
        <position position="96"/>
    </location>
    <ligand>
        <name>substrate</name>
    </ligand>
</feature>
<sequence length="362" mass="39636">MNKTITVIPGDGIGPEVIQSAIKVLDTVASNFNHQFKYQYAKLGGVAIDEDGTPLPQETVDLSKKSDGVLLGAVGGPKWDTLPGHMRPEKGLLGIRKALNLYANLRPVTAYKALIDASTLKREVVEDVDLMIVRELTGGLYFGEPSERRTEADGEAVVDTLYYKKSEIERIVRQAFELARLRRKKVTSVDKANVLESSRLWREVAEAIGKEYPDIELEHMLVDNAAMQLIRNPKQFDVVVTENMFGDILSDEASMLTGSLGMLPSASVSGDGPGLYEPIHGSAPDIAGQNKANPLATISSVAMLLRYSFEMIEEADAVDQAVTEVLEAGYRTGDIAQQGEQVLTTEEMTEKVIERIQLVVTN</sequence>
<dbReference type="Gene3D" id="3.40.718.10">
    <property type="entry name" value="Isopropylmalate Dehydrogenase"/>
    <property type="match status" value="1"/>
</dbReference>
<keyword evidence="13 16" id="KW-0520">NAD</keyword>
<evidence type="ECO:0000256" key="17">
    <source>
        <dbReference type="RuleBase" id="RU004445"/>
    </source>
</evidence>
<dbReference type="AlphaFoldDB" id="A0A1S2LFT7"/>
<keyword evidence="20" id="KW-1185">Reference proteome</keyword>
<comment type="cofactor">
    <cofactor evidence="16 17">
        <name>Mg(2+)</name>
        <dbReference type="ChEBI" id="CHEBI:18420"/>
    </cofactor>
    <cofactor evidence="16 17">
        <name>Mn(2+)</name>
        <dbReference type="ChEBI" id="CHEBI:29035"/>
    </cofactor>
    <text evidence="16 17">Binds 1 Mg(2+) or Mn(2+) ion per subunit.</text>
</comment>
<gene>
    <name evidence="16" type="primary">leuB</name>
    <name evidence="19" type="ORF">BKP35_14550</name>
</gene>
<evidence type="ECO:0000256" key="11">
    <source>
        <dbReference type="ARBA" id="ARBA00022842"/>
    </source>
</evidence>